<feature type="compositionally biased region" description="Polar residues" evidence="3">
    <location>
        <begin position="261"/>
        <end position="272"/>
    </location>
</feature>
<keyword evidence="5" id="KW-1185">Reference proteome</keyword>
<reference evidence="4 5" key="1">
    <citation type="submission" date="2017-03" db="EMBL/GenBank/DDBJ databases">
        <title>Genomes of endolithic fungi from Antarctica.</title>
        <authorList>
            <person name="Coleine C."/>
            <person name="Masonjones S."/>
            <person name="Stajich J.E."/>
        </authorList>
    </citation>
    <scope>NUCLEOTIDE SEQUENCE [LARGE SCALE GENOMIC DNA]</scope>
    <source>
        <strain evidence="4 5">CCFEE 5187</strain>
    </source>
</reference>
<feature type="compositionally biased region" description="Basic and acidic residues" evidence="3">
    <location>
        <begin position="322"/>
        <end position="332"/>
    </location>
</feature>
<dbReference type="GO" id="GO:0000445">
    <property type="term" value="C:THO complex part of transcription export complex"/>
    <property type="evidence" value="ECO:0007669"/>
    <property type="project" value="InterPro"/>
</dbReference>
<dbReference type="EMBL" id="NAJN01000395">
    <property type="protein sequence ID" value="TKA73968.1"/>
    <property type="molecule type" value="Genomic_DNA"/>
</dbReference>
<organism evidence="4 5">
    <name type="scientific">Cryomyces minteri</name>
    <dbReference type="NCBI Taxonomy" id="331657"/>
    <lineage>
        <taxon>Eukaryota</taxon>
        <taxon>Fungi</taxon>
        <taxon>Dikarya</taxon>
        <taxon>Ascomycota</taxon>
        <taxon>Pezizomycotina</taxon>
        <taxon>Dothideomycetes</taxon>
        <taxon>Dothideomycetes incertae sedis</taxon>
        <taxon>Cryomyces</taxon>
    </lineage>
</organism>
<dbReference type="GO" id="GO:0006397">
    <property type="term" value="P:mRNA processing"/>
    <property type="evidence" value="ECO:0007669"/>
    <property type="project" value="InterPro"/>
</dbReference>
<dbReference type="InterPro" id="IPR008501">
    <property type="entry name" value="THOC7/Mft1"/>
</dbReference>
<evidence type="ECO:0000313" key="4">
    <source>
        <dbReference type="EMBL" id="TKA73968.1"/>
    </source>
</evidence>
<dbReference type="STRING" id="331657.A0A4U0XEJ3"/>
<accession>A0A4U0XEJ3</accession>
<feature type="compositionally biased region" description="Polar residues" evidence="3">
    <location>
        <begin position="292"/>
        <end position="306"/>
    </location>
</feature>
<sequence length="351" mass="39610">MATYSYGQLAPSEEDALHQSRLLQIEDKAFQRIKSRLLGPGSLVKTFPKSSSTPPPDALAADEAAAAVQAERQQQDEARRQWREGVLLDFASLESSIIRIQLLRRSNERERERYAAEKTKILETAQAVKDNTADLRVQLDEAQKTLLQRKAYDVQAEKITNNRMLRPREDQHAQLDKLNAEISELEKESRDYAQTWTQRREQFGKIVEEGQQMLKLIRDEKEEAERKEGMDDIEERDEDDSIAMKGETSQSGTPRPDIGSATPTHVGQNSDDPTPPKGRPLPISRLLPIASLAQSRSRPASPQSGKPSPRDNQDTEMDEPEGTTKTEYSTDREEGEEDEDPAQAADKMDIT</sequence>
<dbReference type="OrthoDB" id="205166at2759"/>
<evidence type="ECO:0000256" key="1">
    <source>
        <dbReference type="ARBA" id="ARBA00004123"/>
    </source>
</evidence>
<comment type="subcellular location">
    <subcellularLocation>
        <location evidence="1">Nucleus</location>
    </subcellularLocation>
</comment>
<feature type="region of interest" description="Disordered" evidence="3">
    <location>
        <begin position="220"/>
        <end position="351"/>
    </location>
</feature>
<keyword evidence="2" id="KW-0539">Nucleus</keyword>
<dbReference type="Proteomes" id="UP000308768">
    <property type="component" value="Unassembled WGS sequence"/>
</dbReference>
<evidence type="ECO:0008006" key="6">
    <source>
        <dbReference type="Google" id="ProtNLM"/>
    </source>
</evidence>
<evidence type="ECO:0000313" key="5">
    <source>
        <dbReference type="Proteomes" id="UP000308768"/>
    </source>
</evidence>
<evidence type="ECO:0000256" key="2">
    <source>
        <dbReference type="ARBA" id="ARBA00023242"/>
    </source>
</evidence>
<evidence type="ECO:0000256" key="3">
    <source>
        <dbReference type="SAM" id="MobiDB-lite"/>
    </source>
</evidence>
<gene>
    <name evidence="4" type="ORF">B0A49_02904</name>
</gene>
<feature type="compositionally biased region" description="Basic and acidic residues" evidence="3">
    <location>
        <begin position="220"/>
        <end position="230"/>
    </location>
</feature>
<proteinExistence type="predicted"/>
<dbReference type="AlphaFoldDB" id="A0A4U0XEJ3"/>
<comment type="caution">
    <text evidence="4">The sequence shown here is derived from an EMBL/GenBank/DDBJ whole genome shotgun (WGS) entry which is preliminary data.</text>
</comment>
<protein>
    <recommendedName>
        <fullName evidence="6">Tho complex subunit 7</fullName>
    </recommendedName>
</protein>
<dbReference type="Pfam" id="PF05615">
    <property type="entry name" value="THOC7"/>
    <property type="match status" value="1"/>
</dbReference>
<name>A0A4U0XEJ3_9PEZI</name>
<feature type="compositionally biased region" description="Acidic residues" evidence="3">
    <location>
        <begin position="231"/>
        <end position="241"/>
    </location>
</feature>